<dbReference type="RefSeq" id="WP_110000366.1">
    <property type="nucleotide sequence ID" value="NZ_QGTZ01000008.1"/>
</dbReference>
<dbReference type="InterPro" id="IPR050639">
    <property type="entry name" value="SSR_resolvase"/>
</dbReference>
<dbReference type="InterPro" id="IPR036162">
    <property type="entry name" value="Resolvase-like_N_sf"/>
</dbReference>
<evidence type="ECO:0000256" key="5">
    <source>
        <dbReference type="PROSITE-ProRule" id="PRU10137"/>
    </source>
</evidence>
<proteinExistence type="predicted"/>
<dbReference type="PANTHER" id="PTHR30461">
    <property type="entry name" value="DNA-INVERTASE FROM LAMBDOID PROPHAGE"/>
    <property type="match status" value="1"/>
</dbReference>
<protein>
    <submittedName>
        <fullName evidence="9">Site-specific DNA recombinase</fullName>
    </submittedName>
</protein>
<evidence type="ECO:0000256" key="1">
    <source>
        <dbReference type="ARBA" id="ARBA00022908"/>
    </source>
</evidence>
<dbReference type="Pfam" id="PF00239">
    <property type="entry name" value="Resolvase"/>
    <property type="match status" value="1"/>
</dbReference>
<dbReference type="Proteomes" id="UP000247078">
    <property type="component" value="Unassembled WGS sequence"/>
</dbReference>
<gene>
    <name evidence="9" type="ORF">DET56_10866</name>
</gene>
<feature type="domain" description="Resolvase/invertase-type recombinase catalytic" evidence="7">
    <location>
        <begin position="8"/>
        <end position="156"/>
    </location>
</feature>
<dbReference type="GO" id="GO:0003677">
    <property type="term" value="F:DNA binding"/>
    <property type="evidence" value="ECO:0007669"/>
    <property type="project" value="UniProtKB-KW"/>
</dbReference>
<dbReference type="InterPro" id="IPR006119">
    <property type="entry name" value="Resolv_N"/>
</dbReference>
<dbReference type="GO" id="GO:0000150">
    <property type="term" value="F:DNA strand exchange activity"/>
    <property type="evidence" value="ECO:0007669"/>
    <property type="project" value="InterPro"/>
</dbReference>
<sequence>MNQGQPKKVAIYARVSTEEQAEHGYSIDAQLETLRKYCELYGGEIVDEYVDRGVSGKSIKGRYEIQRLLKDAEESKFNEVIVWKFNRMARKSIDLLHIVDLLEKNNISFRSFTENFETSTPMGRFALQMMGAVGELERNTIVDNVKMGHKQRAKMGHHNGKVPLGYKVIAGIGSSRESKSVVVIAEEEAVIVRHIFEQYASGHGLKTIANELNHRGHRTQTGKPFSTTAIRDLLDNPMFVGKIRYNRYENWAERRRKGKNKEPILVEGHHPPIISQELWDKVQLLREKKASLPKKRFEGEYLLTGLIRCPECGAAMTASRTVNRSKDGEKVTRMYYSCGRFRSQGSAVCHANSVRKVEAEQAVTERIRQAVVNPEILQRVVHSINERRSGRIKPLRDELAAVQTRITSLEDKKRKYLELYEIDNIDRNMFSERLSVLNKELDSELTRRSKLELELRDDQADPVSYEFVRSLMTTFDALLRRSPFQQRKTLLHLIVKKITLDDKKRVRNVDLAFDKETQKHFLSVTPSADNTAEGVFPIKGKTPNLKSSLLISL</sequence>
<feature type="coiled-coil region" evidence="6">
    <location>
        <begin position="392"/>
        <end position="454"/>
    </location>
</feature>
<reference evidence="9 10" key="1">
    <citation type="submission" date="2018-05" db="EMBL/GenBank/DDBJ databases">
        <title>Freshwater and sediment microbial communities from various areas in North America, analyzing microbe dynamics in response to fracking.</title>
        <authorList>
            <person name="Lamendella R."/>
        </authorList>
    </citation>
    <scope>NUCLEOTIDE SEQUENCE [LARGE SCALE GENOMIC DNA]</scope>
    <source>
        <strain evidence="9 10">DB-3</strain>
    </source>
</reference>
<keyword evidence="3" id="KW-0233">DNA recombination</keyword>
<dbReference type="InterPro" id="IPR006118">
    <property type="entry name" value="Recombinase_CS"/>
</dbReference>
<dbReference type="CDD" id="cd03768">
    <property type="entry name" value="SR_ResInv"/>
    <property type="match status" value="1"/>
</dbReference>
<dbReference type="Gene3D" id="3.90.1750.20">
    <property type="entry name" value="Putative Large Serine Recombinase, Chain B, Domain 2"/>
    <property type="match status" value="1"/>
</dbReference>
<dbReference type="EMBL" id="QGTZ01000008">
    <property type="protein sequence ID" value="PWW37873.1"/>
    <property type="molecule type" value="Genomic_DNA"/>
</dbReference>
<evidence type="ECO:0000313" key="9">
    <source>
        <dbReference type="EMBL" id="PWW37873.1"/>
    </source>
</evidence>
<evidence type="ECO:0000313" key="10">
    <source>
        <dbReference type="Proteomes" id="UP000247078"/>
    </source>
</evidence>
<dbReference type="Gene3D" id="3.40.50.1390">
    <property type="entry name" value="Resolvase, N-terminal catalytic domain"/>
    <property type="match status" value="1"/>
</dbReference>
<dbReference type="InterPro" id="IPR011109">
    <property type="entry name" value="DNA_bind_recombinase_dom"/>
</dbReference>
<feature type="domain" description="Recombinase" evidence="8">
    <location>
        <begin position="163"/>
        <end position="292"/>
    </location>
</feature>
<dbReference type="Pfam" id="PF13408">
    <property type="entry name" value="Zn_ribbon_recom"/>
    <property type="match status" value="1"/>
</dbReference>
<dbReference type="InterPro" id="IPR025827">
    <property type="entry name" value="Zn_ribbon_recom_dom"/>
</dbReference>
<dbReference type="AlphaFoldDB" id="A0A855XTQ6"/>
<dbReference type="Pfam" id="PF07508">
    <property type="entry name" value="Recombinase"/>
    <property type="match status" value="1"/>
</dbReference>
<comment type="caution">
    <text evidence="9">The sequence shown here is derived from an EMBL/GenBank/DDBJ whole genome shotgun (WGS) entry which is preliminary data.</text>
</comment>
<evidence type="ECO:0000256" key="4">
    <source>
        <dbReference type="PIRSR" id="PIRSR606118-50"/>
    </source>
</evidence>
<dbReference type="PROSITE" id="PS51737">
    <property type="entry name" value="RECOMBINASE_DNA_BIND"/>
    <property type="match status" value="1"/>
</dbReference>
<dbReference type="PROSITE" id="PS00397">
    <property type="entry name" value="RECOMBINASES_1"/>
    <property type="match status" value="1"/>
</dbReference>
<dbReference type="PANTHER" id="PTHR30461:SF23">
    <property type="entry name" value="DNA RECOMBINASE-RELATED"/>
    <property type="match status" value="1"/>
</dbReference>
<feature type="active site" description="O-(5'-phospho-DNA)-serine intermediate" evidence="4 5">
    <location>
        <position position="16"/>
    </location>
</feature>
<keyword evidence="2" id="KW-0238">DNA-binding</keyword>
<dbReference type="InterPro" id="IPR038109">
    <property type="entry name" value="DNA_bind_recomb_sf"/>
</dbReference>
<evidence type="ECO:0000256" key="6">
    <source>
        <dbReference type="SAM" id="Coils"/>
    </source>
</evidence>
<dbReference type="SMART" id="SM00857">
    <property type="entry name" value="Resolvase"/>
    <property type="match status" value="1"/>
</dbReference>
<name>A0A855XTQ6_9BACL</name>
<evidence type="ECO:0000259" key="8">
    <source>
        <dbReference type="PROSITE" id="PS51737"/>
    </source>
</evidence>
<dbReference type="GO" id="GO:0015074">
    <property type="term" value="P:DNA integration"/>
    <property type="evidence" value="ECO:0007669"/>
    <property type="project" value="UniProtKB-KW"/>
</dbReference>
<evidence type="ECO:0000256" key="2">
    <source>
        <dbReference type="ARBA" id="ARBA00023125"/>
    </source>
</evidence>
<evidence type="ECO:0000259" key="7">
    <source>
        <dbReference type="PROSITE" id="PS51736"/>
    </source>
</evidence>
<keyword evidence="1" id="KW-0229">DNA integration</keyword>
<keyword evidence="6" id="KW-0175">Coiled coil</keyword>
<organism evidence="9 10">
    <name type="scientific">Paenibacillus pabuli</name>
    <dbReference type="NCBI Taxonomy" id="1472"/>
    <lineage>
        <taxon>Bacteria</taxon>
        <taxon>Bacillati</taxon>
        <taxon>Bacillota</taxon>
        <taxon>Bacilli</taxon>
        <taxon>Bacillales</taxon>
        <taxon>Paenibacillaceae</taxon>
        <taxon>Paenibacillus</taxon>
    </lineage>
</organism>
<evidence type="ECO:0000256" key="3">
    <source>
        <dbReference type="ARBA" id="ARBA00023172"/>
    </source>
</evidence>
<dbReference type="PROSITE" id="PS51736">
    <property type="entry name" value="RECOMBINASES_3"/>
    <property type="match status" value="1"/>
</dbReference>
<accession>A0A855XTQ6</accession>
<dbReference type="SUPFAM" id="SSF53041">
    <property type="entry name" value="Resolvase-like"/>
    <property type="match status" value="1"/>
</dbReference>